<evidence type="ECO:0000256" key="1">
    <source>
        <dbReference type="SAM" id="SignalP"/>
    </source>
</evidence>
<dbReference type="AlphaFoldDB" id="A0A5A5RXW2"/>
<dbReference type="Pfam" id="PF07589">
    <property type="entry name" value="PEP-CTERM"/>
    <property type="match status" value="1"/>
</dbReference>
<dbReference type="Proteomes" id="UP000324689">
    <property type="component" value="Unassembled WGS sequence"/>
</dbReference>
<feature type="signal peptide" evidence="1">
    <location>
        <begin position="1"/>
        <end position="30"/>
    </location>
</feature>
<dbReference type="RefSeq" id="WP_149976679.1">
    <property type="nucleotide sequence ID" value="NZ_BHVQ01000054.1"/>
</dbReference>
<proteinExistence type="predicted"/>
<protein>
    <recommendedName>
        <fullName evidence="2">Ice-binding protein C-terminal domain-containing protein</fullName>
    </recommendedName>
</protein>
<comment type="caution">
    <text evidence="3">The sequence shown here is derived from an EMBL/GenBank/DDBJ whole genome shotgun (WGS) entry which is preliminary data.</text>
</comment>
<accession>A0A5A5RXW2</accession>
<organism evidence="3 4">
    <name type="scientific">Microcystis aeruginosa NIES-2521</name>
    <dbReference type="NCBI Taxonomy" id="2303983"/>
    <lineage>
        <taxon>Bacteria</taxon>
        <taxon>Bacillati</taxon>
        <taxon>Cyanobacteriota</taxon>
        <taxon>Cyanophyceae</taxon>
        <taxon>Oscillatoriophycideae</taxon>
        <taxon>Chroococcales</taxon>
        <taxon>Microcystaceae</taxon>
        <taxon>Microcystis</taxon>
    </lineage>
</organism>
<sequence>MTKNQQILAKMGGGSLALLLSLSLGQQASATTLVSNLPPTTIANTGYFVRNDYWLSSSFKTGSVSYGYTLNSVTLRLALESLTTVDPGSLLLKLYSNAGGDPGAEILSFNVPTINAGPTALYTFTLANPQLLSANATYWLVAQSSVNTNTYLWANTTDATETGLAGWSISDTSVFSVDQGVSWSSSWINPTGPFQFSVNGTDNTPPTPPTNIPEPGSAVALLGLGGLGLASRMKKLSTRA</sequence>
<dbReference type="EMBL" id="BHVQ01000054">
    <property type="protein sequence ID" value="GCA81393.1"/>
    <property type="molecule type" value="Genomic_DNA"/>
</dbReference>
<gene>
    <name evidence="3" type="ORF">MiTs_03409</name>
</gene>
<reference evidence="3 4" key="1">
    <citation type="submission" date="2018-09" db="EMBL/GenBank/DDBJ databases">
        <title>Evolutionary history of phycoerythrin pigmentation in the water bloom-forming cyanobacterium Microcystis aeruginosa.</title>
        <authorList>
            <person name="Tanabe Y."/>
            <person name="Tanabe Y."/>
            <person name="Yamaguchi H."/>
        </authorList>
    </citation>
    <scope>NUCLEOTIDE SEQUENCE [LARGE SCALE GENOMIC DNA]</scope>
    <source>
        <strain evidence="3 4">NIES-2521</strain>
    </source>
</reference>
<dbReference type="NCBIfam" id="NF041539">
    <property type="entry name" value="choice_anch_R"/>
    <property type="match status" value="1"/>
</dbReference>
<evidence type="ECO:0000313" key="4">
    <source>
        <dbReference type="Proteomes" id="UP000324689"/>
    </source>
</evidence>
<dbReference type="InterPro" id="IPR013424">
    <property type="entry name" value="Ice-binding_C"/>
</dbReference>
<feature type="chain" id="PRO_5022696333" description="Ice-binding protein C-terminal domain-containing protein" evidence="1">
    <location>
        <begin position="31"/>
        <end position="240"/>
    </location>
</feature>
<evidence type="ECO:0000259" key="2">
    <source>
        <dbReference type="Pfam" id="PF07589"/>
    </source>
</evidence>
<feature type="domain" description="Ice-binding protein C-terminal" evidence="2">
    <location>
        <begin position="212"/>
        <end position="234"/>
    </location>
</feature>
<evidence type="ECO:0000313" key="3">
    <source>
        <dbReference type="EMBL" id="GCA81393.1"/>
    </source>
</evidence>
<keyword evidence="1" id="KW-0732">Signal</keyword>
<name>A0A5A5RXW2_MICAE</name>